<dbReference type="GO" id="GO:0016301">
    <property type="term" value="F:kinase activity"/>
    <property type="evidence" value="ECO:0007669"/>
    <property type="project" value="UniProtKB-KW"/>
</dbReference>
<reference evidence="3" key="1">
    <citation type="journal article" date="2014" name="Genome Announc.">
        <title>Draft genome sequence of the formaldehyde-resistant fungus Byssochlamys spectabilis No. 5 (anamorph Paecilomyces variotii No. 5) (NBRC109023).</title>
        <authorList>
            <person name="Oka T."/>
            <person name="Ekino K."/>
            <person name="Fukuda K."/>
            <person name="Nomura Y."/>
        </authorList>
    </citation>
    <scope>NUCLEOTIDE SEQUENCE [LARGE SCALE GENOMIC DNA]</scope>
    <source>
        <strain evidence="3">No. 5 / NBRC 109023</strain>
    </source>
</reference>
<proteinExistence type="predicted"/>
<dbReference type="Proteomes" id="UP000018001">
    <property type="component" value="Unassembled WGS sequence"/>
</dbReference>
<feature type="non-terminal residue" evidence="2">
    <location>
        <position position="67"/>
    </location>
</feature>
<comment type="caution">
    <text evidence="2">The sequence shown here is derived from an EMBL/GenBank/DDBJ whole genome shotgun (WGS) entry which is preliminary data.</text>
</comment>
<keyword evidence="2" id="KW-0808">Transferase</keyword>
<dbReference type="OrthoDB" id="10604790at2759"/>
<dbReference type="EMBL" id="BAUL01000290">
    <property type="protein sequence ID" value="GAD99284.1"/>
    <property type="molecule type" value="Genomic_DNA"/>
</dbReference>
<gene>
    <name evidence="2" type="ORF">PVAR5_7995</name>
</gene>
<keyword evidence="3" id="KW-1185">Reference proteome</keyword>
<dbReference type="InParanoid" id="V5FMQ9"/>
<sequence>MSSPAPLLKPPVPRARNNSGSRTPRLTLGIPPSPNARPVNPEGNASLPEIPKLQRPSGRPAPPQLRL</sequence>
<keyword evidence="2" id="KW-0418">Kinase</keyword>
<evidence type="ECO:0000313" key="3">
    <source>
        <dbReference type="Proteomes" id="UP000018001"/>
    </source>
</evidence>
<organism evidence="2 3">
    <name type="scientific">Byssochlamys spectabilis (strain No. 5 / NBRC 109023)</name>
    <name type="common">Paecilomyces variotii</name>
    <dbReference type="NCBI Taxonomy" id="1356009"/>
    <lineage>
        <taxon>Eukaryota</taxon>
        <taxon>Fungi</taxon>
        <taxon>Dikarya</taxon>
        <taxon>Ascomycota</taxon>
        <taxon>Pezizomycotina</taxon>
        <taxon>Eurotiomycetes</taxon>
        <taxon>Eurotiomycetidae</taxon>
        <taxon>Eurotiales</taxon>
        <taxon>Thermoascaceae</taxon>
        <taxon>Paecilomyces</taxon>
    </lineage>
</organism>
<name>V5FMQ9_BYSSN</name>
<dbReference type="AlphaFoldDB" id="V5FMQ9"/>
<evidence type="ECO:0000256" key="1">
    <source>
        <dbReference type="SAM" id="MobiDB-lite"/>
    </source>
</evidence>
<evidence type="ECO:0000313" key="2">
    <source>
        <dbReference type="EMBL" id="GAD99284.1"/>
    </source>
</evidence>
<feature type="region of interest" description="Disordered" evidence="1">
    <location>
        <begin position="1"/>
        <end position="67"/>
    </location>
</feature>
<accession>V5FMQ9</accession>
<dbReference type="HOGENOM" id="CLU_2819391_0_0_1"/>
<protein>
    <submittedName>
        <fullName evidence="2">MAP kinase kinase (Mkk2), putative</fullName>
    </submittedName>
</protein>